<evidence type="ECO:0000256" key="5">
    <source>
        <dbReference type="ARBA" id="ARBA00022801"/>
    </source>
</evidence>
<dbReference type="AlphaFoldDB" id="A0A9I9CWT7"/>
<dbReference type="InterPro" id="IPR011050">
    <property type="entry name" value="Pectin_lyase_fold/virulence"/>
</dbReference>
<name>A0A9I9CWT7_CUCME</name>
<reference evidence="9" key="1">
    <citation type="submission" date="2023-03" db="UniProtKB">
        <authorList>
            <consortium name="EnsemblPlants"/>
        </authorList>
    </citation>
    <scope>IDENTIFICATION</scope>
</reference>
<dbReference type="InterPro" id="IPR000743">
    <property type="entry name" value="Glyco_hydro_28"/>
</dbReference>
<protein>
    <recommendedName>
        <fullName evidence="10">Exopolygalacturonase-like</fullName>
    </recommendedName>
</protein>
<evidence type="ECO:0000256" key="6">
    <source>
        <dbReference type="ARBA" id="ARBA00023295"/>
    </source>
</evidence>
<dbReference type="Gramene" id="MELO3C009749.2.1">
    <property type="protein sequence ID" value="MELO3C009749.2.1"/>
    <property type="gene ID" value="MELO3C009749.2"/>
</dbReference>
<dbReference type="Gene3D" id="2.160.20.10">
    <property type="entry name" value="Single-stranded right-handed beta-helix, Pectin lyase-like"/>
    <property type="match status" value="1"/>
</dbReference>
<evidence type="ECO:0000256" key="7">
    <source>
        <dbReference type="ARBA" id="ARBA00023316"/>
    </source>
</evidence>
<dbReference type="EnsemblPlants" id="MELO3C009749.2.1">
    <property type="protein sequence ID" value="MELO3C009749.2.1"/>
    <property type="gene ID" value="MELO3C009749.2"/>
</dbReference>
<organism evidence="9">
    <name type="scientific">Cucumis melo</name>
    <name type="common">Muskmelon</name>
    <dbReference type="NCBI Taxonomy" id="3656"/>
    <lineage>
        <taxon>Eukaryota</taxon>
        <taxon>Viridiplantae</taxon>
        <taxon>Streptophyta</taxon>
        <taxon>Embryophyta</taxon>
        <taxon>Tracheophyta</taxon>
        <taxon>Spermatophyta</taxon>
        <taxon>Magnoliopsida</taxon>
        <taxon>eudicotyledons</taxon>
        <taxon>Gunneridae</taxon>
        <taxon>Pentapetalae</taxon>
        <taxon>rosids</taxon>
        <taxon>fabids</taxon>
        <taxon>Cucurbitales</taxon>
        <taxon>Cucurbitaceae</taxon>
        <taxon>Benincaseae</taxon>
        <taxon>Cucumis</taxon>
    </lineage>
</organism>
<evidence type="ECO:0000313" key="9">
    <source>
        <dbReference type="EnsemblPlants" id="MELO3C009749.2.1"/>
    </source>
</evidence>
<keyword evidence="3" id="KW-0134">Cell wall</keyword>
<evidence type="ECO:0000256" key="2">
    <source>
        <dbReference type="ARBA" id="ARBA00008834"/>
    </source>
</evidence>
<comment type="subcellular location">
    <subcellularLocation>
        <location evidence="1">Secreted</location>
        <location evidence="1">Cell wall</location>
    </subcellularLocation>
</comment>
<dbReference type="SUPFAM" id="SSF51126">
    <property type="entry name" value="Pectin lyase-like"/>
    <property type="match status" value="1"/>
</dbReference>
<dbReference type="GO" id="GO:0071555">
    <property type="term" value="P:cell wall organization"/>
    <property type="evidence" value="ECO:0007669"/>
    <property type="project" value="UniProtKB-KW"/>
</dbReference>
<keyword evidence="7" id="KW-0961">Cell wall biogenesis/degradation</keyword>
<dbReference type="PANTHER" id="PTHR31375">
    <property type="match status" value="1"/>
</dbReference>
<evidence type="ECO:0008006" key="10">
    <source>
        <dbReference type="Google" id="ProtNLM"/>
    </source>
</evidence>
<keyword evidence="6 8" id="KW-0326">Glycosidase</keyword>
<comment type="similarity">
    <text evidence="2 8">Belongs to the glycosyl hydrolase 28 family.</text>
</comment>
<evidence type="ECO:0000256" key="8">
    <source>
        <dbReference type="RuleBase" id="RU361169"/>
    </source>
</evidence>
<keyword evidence="4" id="KW-0964">Secreted</keyword>
<accession>A0A9I9CWT7</accession>
<keyword evidence="5 8" id="KW-0378">Hydrolase</keyword>
<sequence length="122" mass="13553">MKKCKLASTTNGVRIKTWPDSVGTFPTTDMHFEDIEMVNVSNPIIIDQEYCPWNQCNRKSNLFAVQVNPCEGRVEVVDIGLTYSESEGQIKSQYANVKLAILTKQNPSICDEPAPADSPSTD</sequence>
<evidence type="ECO:0000256" key="4">
    <source>
        <dbReference type="ARBA" id="ARBA00022525"/>
    </source>
</evidence>
<dbReference type="GO" id="GO:0005975">
    <property type="term" value="P:carbohydrate metabolic process"/>
    <property type="evidence" value="ECO:0007669"/>
    <property type="project" value="InterPro"/>
</dbReference>
<dbReference type="GO" id="GO:0004650">
    <property type="term" value="F:polygalacturonase activity"/>
    <property type="evidence" value="ECO:0007669"/>
    <property type="project" value="InterPro"/>
</dbReference>
<dbReference type="InterPro" id="IPR012334">
    <property type="entry name" value="Pectin_lyas_fold"/>
</dbReference>
<evidence type="ECO:0000256" key="1">
    <source>
        <dbReference type="ARBA" id="ARBA00004191"/>
    </source>
</evidence>
<dbReference type="Pfam" id="PF00295">
    <property type="entry name" value="Glyco_hydro_28"/>
    <property type="match status" value="1"/>
</dbReference>
<evidence type="ECO:0000256" key="3">
    <source>
        <dbReference type="ARBA" id="ARBA00022512"/>
    </source>
</evidence>
<proteinExistence type="inferred from homology"/>